<comment type="catalytic activity">
    <reaction evidence="4">
        <text>GTP + H2O = GDP + phosphate + H(+)</text>
        <dbReference type="Rhea" id="RHEA:19669"/>
        <dbReference type="ChEBI" id="CHEBI:15377"/>
        <dbReference type="ChEBI" id="CHEBI:15378"/>
        <dbReference type="ChEBI" id="CHEBI:37565"/>
        <dbReference type="ChEBI" id="CHEBI:43474"/>
        <dbReference type="ChEBI" id="CHEBI:58189"/>
    </reaction>
    <physiologicalReaction direction="left-to-right" evidence="4">
        <dbReference type="Rhea" id="RHEA:19670"/>
    </physiologicalReaction>
</comment>
<dbReference type="GO" id="GO:0010507">
    <property type="term" value="P:negative regulation of autophagy"/>
    <property type="evidence" value="ECO:0007669"/>
    <property type="project" value="TreeGrafter"/>
</dbReference>
<evidence type="ECO:0000313" key="7">
    <source>
        <dbReference type="Proteomes" id="UP000694548"/>
    </source>
</evidence>
<dbReference type="GO" id="GO:0071230">
    <property type="term" value="P:cellular response to amino acid stimulus"/>
    <property type="evidence" value="ECO:0007669"/>
    <property type="project" value="UniProtKB-UniRule"/>
</dbReference>
<dbReference type="GO" id="GO:0005764">
    <property type="term" value="C:lysosome"/>
    <property type="evidence" value="ECO:0007669"/>
    <property type="project" value="UniProtKB-SubCell"/>
</dbReference>
<protein>
    <recommendedName>
        <fullName evidence="5">Ras-related GTP-binding protein</fullName>
    </recommendedName>
</protein>
<dbReference type="Ensembl" id="ENSNFUT00015021871.1">
    <property type="protein sequence ID" value="ENSNFUP00015020880.1"/>
    <property type="gene ID" value="ENSNFUG00015010135.1"/>
</dbReference>
<comment type="subcellular location">
    <subcellularLocation>
        <location evidence="5">Cytoplasm</location>
    </subcellularLocation>
    <subcellularLocation>
        <location evidence="5">Lysosome</location>
    </subcellularLocation>
</comment>
<comment type="similarity">
    <text evidence="1 5">Belongs to the GTR/RAG GTP-binding protein family.</text>
</comment>
<reference evidence="6" key="1">
    <citation type="submission" date="2014-08" db="EMBL/GenBank/DDBJ databases">
        <authorList>
            <person name="Senf B."/>
            <person name="Petzold A."/>
            <person name="Downie B.R."/>
            <person name="Koch P."/>
            <person name="Platzer M."/>
        </authorList>
    </citation>
    <scope>NUCLEOTIDE SEQUENCE [LARGE SCALE GENOMIC DNA]</scope>
    <source>
        <strain evidence="6">GRZ</strain>
    </source>
</reference>
<dbReference type="AlphaFoldDB" id="A0A8C6LGV0"/>
<keyword evidence="7" id="KW-1185">Reference proteome</keyword>
<organism evidence="6 7">
    <name type="scientific">Nothobranchius furzeri</name>
    <name type="common">Turquoise killifish</name>
    <dbReference type="NCBI Taxonomy" id="105023"/>
    <lineage>
        <taxon>Eukaryota</taxon>
        <taxon>Metazoa</taxon>
        <taxon>Chordata</taxon>
        <taxon>Craniata</taxon>
        <taxon>Vertebrata</taxon>
        <taxon>Euteleostomi</taxon>
        <taxon>Actinopterygii</taxon>
        <taxon>Neopterygii</taxon>
        <taxon>Teleostei</taxon>
        <taxon>Neoteleostei</taxon>
        <taxon>Acanthomorphata</taxon>
        <taxon>Ovalentaria</taxon>
        <taxon>Atherinomorphae</taxon>
        <taxon>Cyprinodontiformes</taxon>
        <taxon>Nothobranchiidae</taxon>
        <taxon>Nothobranchius</taxon>
    </lineage>
</organism>
<dbReference type="Gene3D" id="3.40.50.300">
    <property type="entry name" value="P-loop containing nucleotide triphosphate hydrolases"/>
    <property type="match status" value="1"/>
</dbReference>
<dbReference type="PANTHER" id="PTHR11259:SF1">
    <property type="entry name" value="RAS-RELATED GTP-BINDING PROTEIN"/>
    <property type="match status" value="1"/>
</dbReference>
<keyword evidence="3 5" id="KW-0342">GTP-binding</keyword>
<keyword evidence="5" id="KW-0963">Cytoplasm</keyword>
<dbReference type="PANTHER" id="PTHR11259">
    <property type="entry name" value="RAS-RELATED GTP BINDING RAG/GTR YEAST"/>
    <property type="match status" value="1"/>
</dbReference>
<dbReference type="GO" id="GO:0005634">
    <property type="term" value="C:nucleus"/>
    <property type="evidence" value="ECO:0007669"/>
    <property type="project" value="TreeGrafter"/>
</dbReference>
<evidence type="ECO:0000256" key="4">
    <source>
        <dbReference type="ARBA" id="ARBA00049117"/>
    </source>
</evidence>
<evidence type="ECO:0000256" key="1">
    <source>
        <dbReference type="ARBA" id="ARBA00007756"/>
    </source>
</evidence>
<dbReference type="Proteomes" id="UP000694548">
    <property type="component" value="Chromosome sgr07"/>
</dbReference>
<sequence>MSGTAMKKKVLLMGKSGSGKTSMRSVIFASYIAQDTRRLGATIDNIFRNPGRMINRDTVTGCSHCHTLYRW</sequence>
<dbReference type="GO" id="GO:1990131">
    <property type="term" value="C:Gtr1-Gtr2 GTPase complex"/>
    <property type="evidence" value="ECO:0007669"/>
    <property type="project" value="TreeGrafter"/>
</dbReference>
<reference evidence="6" key="3">
    <citation type="submission" date="2025-09" db="UniProtKB">
        <authorList>
            <consortium name="Ensembl"/>
        </authorList>
    </citation>
    <scope>IDENTIFICATION</scope>
</reference>
<dbReference type="SUPFAM" id="SSF52540">
    <property type="entry name" value="P-loop containing nucleoside triphosphate hydrolases"/>
    <property type="match status" value="1"/>
</dbReference>
<evidence type="ECO:0000256" key="5">
    <source>
        <dbReference type="RuleBase" id="RU367014"/>
    </source>
</evidence>
<evidence type="ECO:0000256" key="3">
    <source>
        <dbReference type="ARBA" id="ARBA00023134"/>
    </source>
</evidence>
<keyword evidence="2 5" id="KW-0547">Nucleotide-binding</keyword>
<dbReference type="InterPro" id="IPR027417">
    <property type="entry name" value="P-loop_NTPase"/>
</dbReference>
<keyword evidence="5" id="KW-0458">Lysosome</keyword>
<evidence type="ECO:0000256" key="2">
    <source>
        <dbReference type="ARBA" id="ARBA00022741"/>
    </source>
</evidence>
<accession>A0A8C6LGV0</accession>
<evidence type="ECO:0000313" key="6">
    <source>
        <dbReference type="Ensembl" id="ENSNFUP00015020880.1"/>
    </source>
</evidence>
<dbReference type="GO" id="GO:0009267">
    <property type="term" value="P:cellular response to starvation"/>
    <property type="evidence" value="ECO:0007669"/>
    <property type="project" value="TreeGrafter"/>
</dbReference>
<reference evidence="6" key="2">
    <citation type="submission" date="2025-08" db="UniProtKB">
        <authorList>
            <consortium name="Ensembl"/>
        </authorList>
    </citation>
    <scope>IDENTIFICATION</scope>
</reference>
<dbReference type="InterPro" id="IPR006762">
    <property type="entry name" value="Gtr1_RagA"/>
</dbReference>
<dbReference type="GO" id="GO:1904263">
    <property type="term" value="P:positive regulation of TORC1 signaling"/>
    <property type="evidence" value="ECO:0007669"/>
    <property type="project" value="TreeGrafter"/>
</dbReference>
<dbReference type="GO" id="GO:0003924">
    <property type="term" value="F:GTPase activity"/>
    <property type="evidence" value="ECO:0007669"/>
    <property type="project" value="TreeGrafter"/>
</dbReference>
<proteinExistence type="inferred from homology"/>
<name>A0A8C6LGV0_NOTFU</name>
<dbReference type="GO" id="GO:0005525">
    <property type="term" value="F:GTP binding"/>
    <property type="evidence" value="ECO:0007669"/>
    <property type="project" value="UniProtKB-UniRule"/>
</dbReference>
<comment type="function">
    <text evidence="5">Guanine nucleotide-binding protein that plays a crucial role in the cellular response to amino acid availability through regulation of the mTORC1 signaling cascade.</text>
</comment>
<dbReference type="Pfam" id="PF04670">
    <property type="entry name" value="Gtr1_RagA"/>
    <property type="match status" value="1"/>
</dbReference>